<sequence length="81" mass="9505">MAKSASRKMRDKRVREGKADVTEWRSPFAAVDMRTRRTKTKQDILNQIARKGRHKNPNFTGGDEGSFYFAHFFEIRLTKKT</sequence>
<gene>
    <name evidence="1" type="ORF">GCM10007362_17100</name>
</gene>
<comment type="caution">
    <text evidence="1">The sequence shown here is derived from an EMBL/GenBank/DDBJ whole genome shotgun (WGS) entry which is preliminary data.</text>
</comment>
<proteinExistence type="predicted"/>
<evidence type="ECO:0000313" key="1">
    <source>
        <dbReference type="EMBL" id="GGH75735.1"/>
    </source>
</evidence>
<accession>A0ABQ1ZT78</accession>
<reference evidence="2" key="1">
    <citation type="journal article" date="2019" name="Int. J. Syst. Evol. Microbiol.">
        <title>The Global Catalogue of Microorganisms (GCM) 10K type strain sequencing project: providing services to taxonomists for standard genome sequencing and annotation.</title>
        <authorList>
            <consortium name="The Broad Institute Genomics Platform"/>
            <consortium name="The Broad Institute Genome Sequencing Center for Infectious Disease"/>
            <person name="Wu L."/>
            <person name="Ma J."/>
        </authorList>
    </citation>
    <scope>NUCLEOTIDE SEQUENCE [LARGE SCALE GENOMIC DNA]</scope>
    <source>
        <strain evidence="2">CCM 8702</strain>
    </source>
</reference>
<dbReference type="EMBL" id="BMDD01000002">
    <property type="protein sequence ID" value="GGH75735.1"/>
    <property type="molecule type" value="Genomic_DNA"/>
</dbReference>
<dbReference type="Proteomes" id="UP000605427">
    <property type="component" value="Unassembled WGS sequence"/>
</dbReference>
<protein>
    <submittedName>
        <fullName evidence="1">Uncharacterized protein</fullName>
    </submittedName>
</protein>
<evidence type="ECO:0000313" key="2">
    <source>
        <dbReference type="Proteomes" id="UP000605427"/>
    </source>
</evidence>
<keyword evidence="2" id="KW-1185">Reference proteome</keyword>
<name>A0ABQ1ZT78_9BACL</name>
<organism evidence="1 2">
    <name type="scientific">Saccharibacillus endophyticus</name>
    <dbReference type="NCBI Taxonomy" id="2060666"/>
    <lineage>
        <taxon>Bacteria</taxon>
        <taxon>Bacillati</taxon>
        <taxon>Bacillota</taxon>
        <taxon>Bacilli</taxon>
        <taxon>Bacillales</taxon>
        <taxon>Paenibacillaceae</taxon>
        <taxon>Saccharibacillus</taxon>
    </lineage>
</organism>